<evidence type="ECO:0000256" key="1">
    <source>
        <dbReference type="ARBA" id="ARBA00022614"/>
    </source>
</evidence>
<keyword evidence="1" id="KW-0433">Leucine-rich repeat</keyword>
<dbReference type="InterPro" id="IPR003591">
    <property type="entry name" value="Leu-rich_rpt_typical-subtyp"/>
</dbReference>
<dbReference type="Pfam" id="PF13855">
    <property type="entry name" value="LRR_8"/>
    <property type="match status" value="1"/>
</dbReference>
<dbReference type="Gene3D" id="3.80.10.10">
    <property type="entry name" value="Ribonuclease Inhibitor"/>
    <property type="match status" value="2"/>
</dbReference>
<dbReference type="SUPFAM" id="SSF52058">
    <property type="entry name" value="L domain-like"/>
    <property type="match status" value="1"/>
</dbReference>
<keyword evidence="5" id="KW-1185">Reference proteome</keyword>
<dbReference type="SMART" id="SM00364">
    <property type="entry name" value="LRR_BAC"/>
    <property type="match status" value="4"/>
</dbReference>
<dbReference type="EMBL" id="AP019860">
    <property type="protein sequence ID" value="BBM83570.1"/>
    <property type="molecule type" value="Genomic_DNA"/>
</dbReference>
<accession>A0A5S9IM43</accession>
<dbReference type="OrthoDB" id="232968at2"/>
<feature type="domain" description="Disease resistance R13L4/SHOC-2-like LRR" evidence="3">
    <location>
        <begin position="239"/>
        <end position="317"/>
    </location>
</feature>
<gene>
    <name evidence="4" type="ORF">UABAM_01923</name>
</gene>
<protein>
    <recommendedName>
        <fullName evidence="3">Disease resistance R13L4/SHOC-2-like LRR domain-containing protein</fullName>
    </recommendedName>
</protein>
<dbReference type="PANTHER" id="PTHR48051:SF1">
    <property type="entry name" value="RAS SUPPRESSOR PROTEIN 1"/>
    <property type="match status" value="1"/>
</dbReference>
<name>A0A5S9IM43_UABAM</name>
<dbReference type="InterPro" id="IPR055414">
    <property type="entry name" value="LRR_R13L4/SHOC2-like"/>
</dbReference>
<evidence type="ECO:0000313" key="5">
    <source>
        <dbReference type="Proteomes" id="UP000326354"/>
    </source>
</evidence>
<dbReference type="KEGG" id="uam:UABAM_01923"/>
<dbReference type="AlphaFoldDB" id="A0A5S9IM43"/>
<dbReference type="Pfam" id="PF23598">
    <property type="entry name" value="LRR_14"/>
    <property type="match status" value="1"/>
</dbReference>
<evidence type="ECO:0000313" key="4">
    <source>
        <dbReference type="EMBL" id="BBM83570.1"/>
    </source>
</evidence>
<reference evidence="4 5" key="1">
    <citation type="submission" date="2019-08" db="EMBL/GenBank/DDBJ databases">
        <title>Complete genome sequence of Candidatus Uab amorphum.</title>
        <authorList>
            <person name="Shiratori T."/>
            <person name="Suzuki S."/>
            <person name="Kakizawa Y."/>
            <person name="Ishida K."/>
        </authorList>
    </citation>
    <scope>NUCLEOTIDE SEQUENCE [LARGE SCALE GENOMIC DNA]</scope>
    <source>
        <strain evidence="4 5">SRT547</strain>
    </source>
</reference>
<dbReference type="PROSITE" id="PS51450">
    <property type="entry name" value="LRR"/>
    <property type="match status" value="1"/>
</dbReference>
<dbReference type="Proteomes" id="UP000326354">
    <property type="component" value="Chromosome"/>
</dbReference>
<dbReference type="InterPro" id="IPR032675">
    <property type="entry name" value="LRR_dom_sf"/>
</dbReference>
<dbReference type="InterPro" id="IPR050216">
    <property type="entry name" value="LRR_domain-containing"/>
</dbReference>
<dbReference type="InterPro" id="IPR001611">
    <property type="entry name" value="Leu-rich_rpt"/>
</dbReference>
<sequence length="413" mass="47858">MIDIKNEIKNRSLQKIQPHTNYKACVFDFGQPYNKDKVSILDFELNKHNVSHCIFENCSFRTPAFFESLDFSEFHQCNFVELTINHSCAGEEVHFYNGYIETLKIVEHITYVHVLDSVAEKDPLFSSVNVKNVCVENIPRPIPTPLYHFPQMQTLKIQNSAWIADYILNAKTKFLAFCVERNRPFPPSGQIIDISKFKKLQLVDVSNNRIQRLPAVMGSLSELRELNAGVNLLKEIPPQIGNLTNLHTLSLYNNQIFELTQQIGKLCCLQNLNLRYNTLENLPREIGQLQQLTFLDISENQIVTLPHEIGDLINLRTFYARENGLTTLPDSMENWQNVTHIDLYHNKIEELPWQICHLSNLSTLNLEGNPISDMPYEIDHLCNLRYLNLVNTNVDERKVQQLRKQLPDCDVFC</sequence>
<dbReference type="RefSeq" id="WP_151967765.1">
    <property type="nucleotide sequence ID" value="NZ_AP019860.1"/>
</dbReference>
<dbReference type="GO" id="GO:0005737">
    <property type="term" value="C:cytoplasm"/>
    <property type="evidence" value="ECO:0007669"/>
    <property type="project" value="TreeGrafter"/>
</dbReference>
<dbReference type="SMART" id="SM00369">
    <property type="entry name" value="LRR_TYP"/>
    <property type="match status" value="7"/>
</dbReference>
<dbReference type="PANTHER" id="PTHR48051">
    <property type="match status" value="1"/>
</dbReference>
<organism evidence="4 5">
    <name type="scientific">Uabimicrobium amorphum</name>
    <dbReference type="NCBI Taxonomy" id="2596890"/>
    <lineage>
        <taxon>Bacteria</taxon>
        <taxon>Pseudomonadati</taxon>
        <taxon>Planctomycetota</taxon>
        <taxon>Candidatus Uabimicrobiia</taxon>
        <taxon>Candidatus Uabimicrobiales</taxon>
        <taxon>Candidatus Uabimicrobiaceae</taxon>
        <taxon>Candidatus Uabimicrobium</taxon>
    </lineage>
</organism>
<proteinExistence type="predicted"/>
<keyword evidence="2" id="KW-0677">Repeat</keyword>
<evidence type="ECO:0000256" key="2">
    <source>
        <dbReference type="ARBA" id="ARBA00022737"/>
    </source>
</evidence>
<evidence type="ECO:0000259" key="3">
    <source>
        <dbReference type="Pfam" id="PF23598"/>
    </source>
</evidence>